<feature type="transmembrane region" description="Helical" evidence="8">
    <location>
        <begin position="70"/>
        <end position="88"/>
    </location>
</feature>
<evidence type="ECO:0000256" key="2">
    <source>
        <dbReference type="ARBA" id="ARBA00022448"/>
    </source>
</evidence>
<feature type="transmembrane region" description="Helical" evidence="8">
    <location>
        <begin position="485"/>
        <end position="502"/>
    </location>
</feature>
<dbReference type="GO" id="GO:0015820">
    <property type="term" value="P:L-leucine transport"/>
    <property type="evidence" value="ECO:0007669"/>
    <property type="project" value="TreeGrafter"/>
</dbReference>
<evidence type="ECO:0000313" key="9">
    <source>
        <dbReference type="Ensembl" id="ENSLLEP00000038520.1"/>
    </source>
</evidence>
<dbReference type="SUPFAM" id="SSF161070">
    <property type="entry name" value="SNF-like"/>
    <property type="match status" value="1"/>
</dbReference>
<comment type="similarity">
    <text evidence="7">Belongs to the sodium:neurotransmitter symporter (SNF) (TC 2.A.22) family.</text>
</comment>
<feature type="transmembrane region" description="Helical" evidence="8">
    <location>
        <begin position="100"/>
        <end position="121"/>
    </location>
</feature>
<proteinExistence type="inferred from homology"/>
<evidence type="ECO:0000256" key="7">
    <source>
        <dbReference type="RuleBase" id="RU003732"/>
    </source>
</evidence>
<feature type="transmembrane region" description="Helical" evidence="8">
    <location>
        <begin position="142"/>
        <end position="169"/>
    </location>
</feature>
<feature type="transmembrane region" description="Helical" evidence="8">
    <location>
        <begin position="566"/>
        <end position="591"/>
    </location>
</feature>
<gene>
    <name evidence="9" type="primary">SLC6A15</name>
</gene>
<keyword evidence="5 8" id="KW-0472">Membrane</keyword>
<dbReference type="Pfam" id="PF00209">
    <property type="entry name" value="SNF"/>
    <property type="match status" value="1"/>
</dbReference>
<feature type="binding site" evidence="6">
    <location>
        <position position="426"/>
    </location>
    <ligand>
        <name>Na(+)</name>
        <dbReference type="ChEBI" id="CHEBI:29101"/>
        <label>1</label>
    </ligand>
</feature>
<organism evidence="9 10">
    <name type="scientific">Leptobrachium leishanense</name>
    <name type="common">Leishan spiny toad</name>
    <dbReference type="NCBI Taxonomy" id="445787"/>
    <lineage>
        <taxon>Eukaryota</taxon>
        <taxon>Metazoa</taxon>
        <taxon>Chordata</taxon>
        <taxon>Craniata</taxon>
        <taxon>Vertebrata</taxon>
        <taxon>Euteleostomi</taxon>
        <taxon>Amphibia</taxon>
        <taxon>Batrachia</taxon>
        <taxon>Anura</taxon>
        <taxon>Pelobatoidea</taxon>
        <taxon>Megophryidae</taxon>
        <taxon>Leptobrachium</taxon>
    </lineage>
</organism>
<evidence type="ECO:0000256" key="6">
    <source>
        <dbReference type="PIRSR" id="PIRSR600175-1"/>
    </source>
</evidence>
<protein>
    <recommendedName>
        <fullName evidence="7">Transporter</fullName>
    </recommendedName>
</protein>
<dbReference type="GO" id="GO:0005298">
    <property type="term" value="F:proline:sodium symporter activity"/>
    <property type="evidence" value="ECO:0007669"/>
    <property type="project" value="TreeGrafter"/>
</dbReference>
<dbReference type="PANTHER" id="PTHR11616">
    <property type="entry name" value="SODIUM/CHLORIDE DEPENDENT TRANSPORTER"/>
    <property type="match status" value="1"/>
</dbReference>
<dbReference type="PRINTS" id="PR00176">
    <property type="entry name" value="NANEUSMPORT"/>
</dbReference>
<dbReference type="InterPro" id="IPR000175">
    <property type="entry name" value="Na/ntran_symport"/>
</dbReference>
<sequence>MPKNSKVVKRELDDDVVESVKDLLSNEDSCDDSFKKSELMVHDDIDKERDLEEGSDIEDERPAWNSKLQYILAQVGFSVGLGNVWRFPYLCQKNGGGAYLVPYLILLLVIGIPLFFLELSVGQRIRRGSIGVWNYISPRMGGIGFASCIVCLFVALYYNVIIGWSLFYFSQSFQHPLPWDQCPLVKNSTNTFVEPECEKSSATTYYWYREALNISNSISEGGGLNWKMTLCLLAAWILVCLAMIKGIQSSGKVMYFSSLFPYLVLTCFLVRALLLNGSIDGIRHMFTPKVEIMLEPKVWREAATQVFFALGLGFGGVIAFSKLHVLYIKLIELGNISRDIIPHHVNFSSVTAADYQLVYDIIKKVTEEEFDQLGLSACQIEDELNKSVQGTGLAFIAFTEAMTHFPAAPFWSVMFFLMLVNLGLGSMFGTIEGITTPIVDTFKVRKEYLTVGCCLMAFCIGLLFVQRSGNYFVTMFDDYSATLPLLVIVILENVTIAWIYGIDKFMDDLKDMLGFTPYKYYYYMWKYISPLLLIVLLIASLVQMGFTPPGYYAWIAETATEERLSYPPWGLAVCISLIIIALLPVPLVFIVRYFNLIESSGSLASVSYKRGRIIKEMSNQEEDDASLIHEKVQSEMPSPNIGNSIYRKQSGSPTLKVDTAPNGRYGIGYLMADMPDMPESDL</sequence>
<keyword evidence="4 8" id="KW-1133">Transmembrane helix</keyword>
<keyword evidence="6" id="KW-0479">Metal-binding</keyword>
<feature type="binding site" evidence="6">
    <location>
        <position position="76"/>
    </location>
    <ligand>
        <name>Na(+)</name>
        <dbReference type="ChEBI" id="CHEBI:29101"/>
        <label>1</label>
    </ligand>
</feature>
<evidence type="ECO:0000256" key="1">
    <source>
        <dbReference type="ARBA" id="ARBA00004141"/>
    </source>
</evidence>
<dbReference type="InterPro" id="IPR037272">
    <property type="entry name" value="SNS_sf"/>
</dbReference>
<keyword evidence="10" id="KW-1185">Reference proteome</keyword>
<keyword evidence="2 7" id="KW-0813">Transport</keyword>
<dbReference type="OrthoDB" id="6581954at2759"/>
<evidence type="ECO:0000256" key="5">
    <source>
        <dbReference type="ARBA" id="ARBA00023136"/>
    </source>
</evidence>
<evidence type="ECO:0000256" key="8">
    <source>
        <dbReference type="SAM" id="Phobius"/>
    </source>
</evidence>
<dbReference type="Ensembl" id="ENSLLET00000040038.1">
    <property type="protein sequence ID" value="ENSLLEP00000038520.1"/>
    <property type="gene ID" value="ENSLLEG00000024199.1"/>
</dbReference>
<evidence type="ECO:0000256" key="3">
    <source>
        <dbReference type="ARBA" id="ARBA00022692"/>
    </source>
</evidence>
<feature type="binding site" evidence="6">
    <location>
        <position position="83"/>
    </location>
    <ligand>
        <name>Na(+)</name>
        <dbReference type="ChEBI" id="CHEBI:29101"/>
        <label>1</label>
    </ligand>
</feature>
<evidence type="ECO:0000313" key="10">
    <source>
        <dbReference type="Proteomes" id="UP000694569"/>
    </source>
</evidence>
<feature type="transmembrane region" description="Helical" evidence="8">
    <location>
        <begin position="306"/>
        <end position="328"/>
    </location>
</feature>
<feature type="transmembrane region" description="Helical" evidence="8">
    <location>
        <begin position="523"/>
        <end position="546"/>
    </location>
</feature>
<keyword evidence="6" id="KW-0915">Sodium</keyword>
<dbReference type="GO" id="GO:0046872">
    <property type="term" value="F:metal ion binding"/>
    <property type="evidence" value="ECO:0007669"/>
    <property type="project" value="UniProtKB-KW"/>
</dbReference>
<dbReference type="PROSITE" id="PS50267">
    <property type="entry name" value="NA_NEUROTRAN_SYMP_3"/>
    <property type="match status" value="1"/>
</dbReference>
<dbReference type="GeneTree" id="ENSGT00940000157277"/>
<feature type="transmembrane region" description="Helical" evidence="8">
    <location>
        <begin position="413"/>
        <end position="435"/>
    </location>
</feature>
<dbReference type="Proteomes" id="UP000694569">
    <property type="component" value="Unplaced"/>
</dbReference>
<dbReference type="AlphaFoldDB" id="A0A8C5WHF0"/>
<feature type="transmembrane region" description="Helical" evidence="8">
    <location>
        <begin position="447"/>
        <end position="465"/>
    </location>
</feature>
<feature type="transmembrane region" description="Helical" evidence="8">
    <location>
        <begin position="259"/>
        <end position="279"/>
    </location>
</feature>
<accession>A0A8C5WHF0</accession>
<dbReference type="GO" id="GO:0005886">
    <property type="term" value="C:plasma membrane"/>
    <property type="evidence" value="ECO:0007669"/>
    <property type="project" value="TreeGrafter"/>
</dbReference>
<comment type="subcellular location">
    <subcellularLocation>
        <location evidence="1">Membrane</location>
        <topology evidence="1">Multi-pass membrane protein</topology>
    </subcellularLocation>
</comment>
<feature type="binding site" evidence="6">
    <location>
        <position position="79"/>
    </location>
    <ligand>
        <name>Na(+)</name>
        <dbReference type="ChEBI" id="CHEBI:29101"/>
        <label>1</label>
    </ligand>
</feature>
<keyword evidence="3 7" id="KW-0812">Transmembrane</keyword>
<feature type="binding site" evidence="6">
    <location>
        <position position="422"/>
    </location>
    <ligand>
        <name>Na(+)</name>
        <dbReference type="ChEBI" id="CHEBI:29101"/>
        <label>1</label>
    </ligand>
</feature>
<reference evidence="9" key="2">
    <citation type="submission" date="2025-09" db="UniProtKB">
        <authorList>
            <consortium name="Ensembl"/>
        </authorList>
    </citation>
    <scope>IDENTIFICATION</scope>
</reference>
<dbReference type="PROSITE" id="PS00610">
    <property type="entry name" value="NA_NEUROTRAN_SYMP_1"/>
    <property type="match status" value="1"/>
</dbReference>
<evidence type="ECO:0000256" key="4">
    <source>
        <dbReference type="ARBA" id="ARBA00022989"/>
    </source>
</evidence>
<name>A0A8C5WHF0_9ANUR</name>
<keyword evidence="7" id="KW-0769">Symport</keyword>
<dbReference type="PANTHER" id="PTHR11616:SF101">
    <property type="entry name" value="SODIUM-DEPENDENT NEUTRAL AMINO ACID TRANSPORTER B(0)AT2"/>
    <property type="match status" value="1"/>
</dbReference>
<reference evidence="9" key="1">
    <citation type="submission" date="2025-08" db="UniProtKB">
        <authorList>
            <consortium name="Ensembl"/>
        </authorList>
    </citation>
    <scope>IDENTIFICATION</scope>
</reference>
<dbReference type="PROSITE" id="PS00754">
    <property type="entry name" value="NA_NEUROTRAN_SYMP_2"/>
    <property type="match status" value="1"/>
</dbReference>